<gene>
    <name evidence="1" type="ORF">G7Y89_g12434</name>
</gene>
<reference evidence="1 2" key="1">
    <citation type="submission" date="2020-03" db="EMBL/GenBank/DDBJ databases">
        <title>Draft Genome Sequence of Cudoniella acicularis.</title>
        <authorList>
            <person name="Buettner E."/>
            <person name="Kellner H."/>
        </authorList>
    </citation>
    <scope>NUCLEOTIDE SEQUENCE [LARGE SCALE GENOMIC DNA]</scope>
    <source>
        <strain evidence="1 2">DSM 108380</strain>
    </source>
</reference>
<evidence type="ECO:0000313" key="1">
    <source>
        <dbReference type="EMBL" id="KAF4625729.1"/>
    </source>
</evidence>
<organism evidence="1 2">
    <name type="scientific">Cudoniella acicularis</name>
    <dbReference type="NCBI Taxonomy" id="354080"/>
    <lineage>
        <taxon>Eukaryota</taxon>
        <taxon>Fungi</taxon>
        <taxon>Dikarya</taxon>
        <taxon>Ascomycota</taxon>
        <taxon>Pezizomycotina</taxon>
        <taxon>Leotiomycetes</taxon>
        <taxon>Helotiales</taxon>
        <taxon>Tricladiaceae</taxon>
        <taxon>Cudoniella</taxon>
    </lineage>
</organism>
<name>A0A8H4R8U5_9HELO</name>
<dbReference type="EMBL" id="JAAMPI010001308">
    <property type="protein sequence ID" value="KAF4625729.1"/>
    <property type="molecule type" value="Genomic_DNA"/>
</dbReference>
<evidence type="ECO:0000313" key="2">
    <source>
        <dbReference type="Proteomes" id="UP000566819"/>
    </source>
</evidence>
<accession>A0A8H4R8U5</accession>
<sequence>MKPKALEDRSDAEGNSPVHLVFKIVQRLTDYPQFFERHPCFKDDMAPDYVDSVKKFPEEPFWSQEIVEMEGHLRPPNPFRGREPHCVENALWIAVRYSTAEDPKDFYELRVIVLRRLEPQYQRVAAAASRAAKLIKAAKRPSEVLDTENTGRCPRNCLVELMIVAEDYANAFYRDLAPETRVAFRGMQRQIQIFYSTLTREMLLKKMSGWLEEAREMNDTLARSWRRSFLDMFREVIDDMDE</sequence>
<dbReference type="AlphaFoldDB" id="A0A8H4R8U5"/>
<dbReference type="OrthoDB" id="62952at2759"/>
<protein>
    <submittedName>
        <fullName evidence="1">Uncharacterized protein</fullName>
    </submittedName>
</protein>
<keyword evidence="2" id="KW-1185">Reference proteome</keyword>
<comment type="caution">
    <text evidence="1">The sequence shown here is derived from an EMBL/GenBank/DDBJ whole genome shotgun (WGS) entry which is preliminary data.</text>
</comment>
<dbReference type="Proteomes" id="UP000566819">
    <property type="component" value="Unassembled WGS sequence"/>
</dbReference>
<proteinExistence type="predicted"/>